<gene>
    <name evidence="1" type="ORF">FKR81_02820</name>
</gene>
<reference evidence="1 2" key="1">
    <citation type="submission" date="2019-07" db="EMBL/GenBank/DDBJ databases">
        <title>Lentzea xizangensis sp. nov., isolated from Qinghai-Tibetan Plateau Soils.</title>
        <authorList>
            <person name="Huang J."/>
        </authorList>
    </citation>
    <scope>NUCLEOTIDE SEQUENCE [LARGE SCALE GENOMIC DNA]</scope>
    <source>
        <strain evidence="1 2">FXJ1.1311</strain>
    </source>
</reference>
<evidence type="ECO:0000313" key="1">
    <source>
        <dbReference type="EMBL" id="TWP53706.1"/>
    </source>
</evidence>
<accession>A0A563F143</accession>
<organism evidence="1 2">
    <name type="scientific">Lentzea tibetensis</name>
    <dbReference type="NCBI Taxonomy" id="2591470"/>
    <lineage>
        <taxon>Bacteria</taxon>
        <taxon>Bacillati</taxon>
        <taxon>Actinomycetota</taxon>
        <taxon>Actinomycetes</taxon>
        <taxon>Pseudonocardiales</taxon>
        <taxon>Pseudonocardiaceae</taxon>
        <taxon>Lentzea</taxon>
    </lineage>
</organism>
<dbReference type="EMBL" id="VOBR01000002">
    <property type="protein sequence ID" value="TWP53706.1"/>
    <property type="molecule type" value="Genomic_DNA"/>
</dbReference>
<name>A0A563F143_9PSEU</name>
<proteinExistence type="predicted"/>
<dbReference type="OrthoDB" id="1550900at2"/>
<protein>
    <recommendedName>
        <fullName evidence="3">ABM domain-containing protein</fullName>
    </recommendedName>
</protein>
<evidence type="ECO:0008006" key="3">
    <source>
        <dbReference type="Google" id="ProtNLM"/>
    </source>
</evidence>
<evidence type="ECO:0000313" key="2">
    <source>
        <dbReference type="Proteomes" id="UP000316639"/>
    </source>
</evidence>
<dbReference type="RefSeq" id="WP_146349302.1">
    <property type="nucleotide sequence ID" value="NZ_VOBR01000002.1"/>
</dbReference>
<sequence>MEWITIATPPFGELEKFDKMTSGVAAPEGLVARYAGTTADGELQVIALWQSKQHADAFFSRILGPALAAVLGPEPQGSPKVVGVDVARSYVA</sequence>
<dbReference type="Proteomes" id="UP000316639">
    <property type="component" value="Unassembled WGS sequence"/>
</dbReference>
<comment type="caution">
    <text evidence="1">The sequence shown here is derived from an EMBL/GenBank/DDBJ whole genome shotgun (WGS) entry which is preliminary data.</text>
</comment>
<dbReference type="AlphaFoldDB" id="A0A563F143"/>
<keyword evidence="2" id="KW-1185">Reference proteome</keyword>